<name>A0ABP9GV03_9FLAO</name>
<dbReference type="Proteomes" id="UP001501302">
    <property type="component" value="Unassembled WGS sequence"/>
</dbReference>
<dbReference type="EMBL" id="BAABJJ010000044">
    <property type="protein sequence ID" value="GAA4954232.1"/>
    <property type="molecule type" value="Genomic_DNA"/>
</dbReference>
<proteinExistence type="predicted"/>
<evidence type="ECO:0008006" key="3">
    <source>
        <dbReference type="Google" id="ProtNLM"/>
    </source>
</evidence>
<reference evidence="2" key="1">
    <citation type="journal article" date="2019" name="Int. J. Syst. Evol. Microbiol.">
        <title>The Global Catalogue of Microorganisms (GCM) 10K type strain sequencing project: providing services to taxonomists for standard genome sequencing and annotation.</title>
        <authorList>
            <consortium name="The Broad Institute Genomics Platform"/>
            <consortium name="The Broad Institute Genome Sequencing Center for Infectious Disease"/>
            <person name="Wu L."/>
            <person name="Ma J."/>
        </authorList>
    </citation>
    <scope>NUCLEOTIDE SEQUENCE [LARGE SCALE GENOMIC DNA]</scope>
    <source>
        <strain evidence="2">JCM 18285</strain>
    </source>
</reference>
<keyword evidence="2" id="KW-1185">Reference proteome</keyword>
<gene>
    <name evidence="1" type="ORF">GCM10023314_29800</name>
</gene>
<dbReference type="InterPro" id="IPR022298">
    <property type="entry name" value="Conjug_transposon_TraN"/>
</dbReference>
<accession>A0ABP9GV03</accession>
<sequence>MKMKAYIIIILLIFSNYITAQKQLDTIYANESKNVALFFPEAIRQGVTGANNFVFTYNREKEQYFGLLQATPGMESNLLAVTKSGQVYSYILKYKNHLHKLNYFINEKESIGSELPKKIEQKPILKIKNVDKSRIRYFQKFSDFLLKLKYESIRTKRQNGIKLQLQKMAYNNFQVYLVFEVKNNSEIDFEIDYLKVYRASGNRRRKASFQRLEQEVIFKYKMADFIKTGKKKRFVYVLPKFVLGENEKLMLELKEFNGNRRLILETNY</sequence>
<organism evidence="1 2">
    <name type="scientific">Algibacter agarivorans</name>
    <dbReference type="NCBI Taxonomy" id="1109741"/>
    <lineage>
        <taxon>Bacteria</taxon>
        <taxon>Pseudomonadati</taxon>
        <taxon>Bacteroidota</taxon>
        <taxon>Flavobacteriia</taxon>
        <taxon>Flavobacteriales</taxon>
        <taxon>Flavobacteriaceae</taxon>
        <taxon>Algibacter</taxon>
    </lineage>
</organism>
<comment type="caution">
    <text evidence="1">The sequence shown here is derived from an EMBL/GenBank/DDBJ whole genome shotgun (WGS) entry which is preliminary data.</text>
</comment>
<protein>
    <recommendedName>
        <fullName evidence="3">Bacteroides conjugative transposon TraN protein</fullName>
    </recommendedName>
</protein>
<dbReference type="Pfam" id="PF13595">
    <property type="entry name" value="DUF4138"/>
    <property type="match status" value="1"/>
</dbReference>
<evidence type="ECO:0000313" key="2">
    <source>
        <dbReference type="Proteomes" id="UP001501302"/>
    </source>
</evidence>
<evidence type="ECO:0000313" key="1">
    <source>
        <dbReference type="EMBL" id="GAA4954232.1"/>
    </source>
</evidence>